<dbReference type="Proteomes" id="UP000294887">
    <property type="component" value="Unassembled WGS sequence"/>
</dbReference>
<gene>
    <name evidence="1" type="ORF">EV695_2006</name>
</gene>
<sequence>MNAEQFIRDGSLDEALHLLQEEIRGNPADSKLRIFLFQLLAVLGQWDRAAKQLDVISKMDDGALGMVYECRAAIECERYREDVFSGNKDPVFMGQPDEWQALLLQALKLSATDNDKDSDVLRKQAMELAPTTAGTINGDTFEWIADADTRLGPLLEVFVDGQYRWVPFTNIKRLAIEAPENLRDFVWMPAHIQWETEGESFVLIPTRYPFSAEKNHQLALSRQTEWVEKGDGDFIGFGQRLFATDVNDYSLLDIRDIFFKQDTVAS</sequence>
<evidence type="ECO:0000313" key="2">
    <source>
        <dbReference type="Proteomes" id="UP000294887"/>
    </source>
</evidence>
<proteinExistence type="predicted"/>
<dbReference type="Pfam" id="PF14559">
    <property type="entry name" value="TPR_19"/>
    <property type="match status" value="1"/>
</dbReference>
<dbReference type="InterPro" id="IPR009211">
    <property type="entry name" value="TagJ"/>
</dbReference>
<name>A0A4R1EZZ6_9GAMM</name>
<protein>
    <submittedName>
        <fullName evidence="1">Type VI secretion system protein ImpE</fullName>
    </submittedName>
</protein>
<dbReference type="EMBL" id="SMFQ01000003">
    <property type="protein sequence ID" value="TCJ87496.1"/>
    <property type="molecule type" value="Genomic_DNA"/>
</dbReference>
<comment type="caution">
    <text evidence="1">The sequence shown here is derived from an EMBL/GenBank/DDBJ whole genome shotgun (WGS) entry which is preliminary data.</text>
</comment>
<dbReference type="InterPro" id="IPR011990">
    <property type="entry name" value="TPR-like_helical_dom_sf"/>
</dbReference>
<organism evidence="1 2">
    <name type="scientific">Cocleimonas flava</name>
    <dbReference type="NCBI Taxonomy" id="634765"/>
    <lineage>
        <taxon>Bacteria</taxon>
        <taxon>Pseudomonadati</taxon>
        <taxon>Pseudomonadota</taxon>
        <taxon>Gammaproteobacteria</taxon>
        <taxon>Thiotrichales</taxon>
        <taxon>Thiotrichaceae</taxon>
        <taxon>Cocleimonas</taxon>
    </lineage>
</organism>
<dbReference type="AlphaFoldDB" id="A0A4R1EZZ6"/>
<dbReference type="PIRSF" id="PIRSF029288">
    <property type="entry name" value="SciE_ImpE"/>
    <property type="match status" value="1"/>
</dbReference>
<accession>A0A4R1EZZ6</accession>
<evidence type="ECO:0000313" key="1">
    <source>
        <dbReference type="EMBL" id="TCJ87496.1"/>
    </source>
</evidence>
<dbReference type="SUPFAM" id="SSF144059">
    <property type="entry name" value="ImpE-like"/>
    <property type="match status" value="1"/>
</dbReference>
<dbReference type="Pfam" id="PF07024">
    <property type="entry name" value="ImpE"/>
    <property type="match status" value="1"/>
</dbReference>
<dbReference type="Gene3D" id="1.25.40.10">
    <property type="entry name" value="Tetratricopeptide repeat domain"/>
    <property type="match status" value="1"/>
</dbReference>
<reference evidence="1 2" key="1">
    <citation type="submission" date="2019-03" db="EMBL/GenBank/DDBJ databases">
        <title>Genomic Encyclopedia of Type Strains, Phase IV (KMG-IV): sequencing the most valuable type-strain genomes for metagenomic binning, comparative biology and taxonomic classification.</title>
        <authorList>
            <person name="Goeker M."/>
        </authorList>
    </citation>
    <scope>NUCLEOTIDE SEQUENCE [LARGE SCALE GENOMIC DNA]</scope>
    <source>
        <strain evidence="1 2">DSM 24830</strain>
    </source>
</reference>
<dbReference type="RefSeq" id="WP_131905766.1">
    <property type="nucleotide sequence ID" value="NZ_BAAAFU010000004.1"/>
</dbReference>
<dbReference type="OrthoDB" id="5416084at2"/>
<keyword evidence="2" id="KW-1185">Reference proteome</keyword>